<reference evidence="5" key="2">
    <citation type="submission" date="2017-01" db="EMBL/GenBank/DDBJ databases">
        <authorList>
            <person name="Wang Y."/>
            <person name="White M."/>
            <person name="Kvist S."/>
            <person name="Moncalvo J.-M."/>
        </authorList>
    </citation>
    <scope>NUCLEOTIDE SEQUENCE [LARGE SCALE GENOMIC DNA]</scope>
    <source>
        <strain evidence="5">COL-18-3</strain>
    </source>
</reference>
<gene>
    <name evidence="4" type="ORF">AX774_g3943</name>
    <name evidence="3" type="ORF">AX774_g4793</name>
</gene>
<dbReference type="InterPro" id="IPR045886">
    <property type="entry name" value="ThiF/MoeB/HesA"/>
</dbReference>
<evidence type="ECO:0000256" key="1">
    <source>
        <dbReference type="SAM" id="MobiDB-lite"/>
    </source>
</evidence>
<dbReference type="EMBL" id="LSSK01000834">
    <property type="protein sequence ID" value="OMH81739.1"/>
    <property type="molecule type" value="Genomic_DNA"/>
</dbReference>
<evidence type="ECO:0000313" key="4">
    <source>
        <dbReference type="EMBL" id="OMH82572.1"/>
    </source>
</evidence>
<dbReference type="Gene3D" id="3.40.50.720">
    <property type="entry name" value="NAD(P)-binding Rossmann-like Domain"/>
    <property type="match status" value="1"/>
</dbReference>
<name>A0A1R1PNW3_ZANCU</name>
<dbReference type="GO" id="GO:0034727">
    <property type="term" value="P:piecemeal microautophagy of the nucleus"/>
    <property type="evidence" value="ECO:0007669"/>
    <property type="project" value="TreeGrafter"/>
</dbReference>
<protein>
    <submittedName>
        <fullName evidence="4">Ubiquitin-like modifier-activating enzyme ATG7</fullName>
    </submittedName>
</protein>
<dbReference type="OrthoDB" id="338614at2759"/>
<dbReference type="InterPro" id="IPR035985">
    <property type="entry name" value="Ubiquitin-activating_enz"/>
</dbReference>
<dbReference type="GO" id="GO:0019778">
    <property type="term" value="F:Atg12 activating enzyme activity"/>
    <property type="evidence" value="ECO:0007669"/>
    <property type="project" value="TreeGrafter"/>
</dbReference>
<dbReference type="PANTHER" id="PTHR10953:SF3">
    <property type="entry name" value="UBIQUITIN-LIKE MODIFIER-ACTIVATING ENZYME ATG7"/>
    <property type="match status" value="1"/>
</dbReference>
<evidence type="ECO:0000259" key="2">
    <source>
        <dbReference type="Pfam" id="PF00899"/>
    </source>
</evidence>
<accession>A0A1R1PNW3</accession>
<dbReference type="GO" id="GO:0000045">
    <property type="term" value="P:autophagosome assembly"/>
    <property type="evidence" value="ECO:0007669"/>
    <property type="project" value="TreeGrafter"/>
</dbReference>
<dbReference type="AlphaFoldDB" id="A0A1R1PNW3"/>
<dbReference type="Pfam" id="PF00899">
    <property type="entry name" value="ThiF"/>
    <property type="match status" value="1"/>
</dbReference>
<proteinExistence type="predicted"/>
<comment type="caution">
    <text evidence="4">The sequence shown here is derived from an EMBL/GenBank/DDBJ whole genome shotgun (WGS) entry which is preliminary data.</text>
</comment>
<sequence>MLACWVRNVGMLCFPILAGKNHILSIYAGAWGVKKITLVDNGTISYSNPPRQPLFNFEDVGKPKAICAAENIKKIYPGIEAQGVQLEIPMPGHPISSSEKEQQAVLDAIEKLDELVQSHDVVFLLTDSRESRWLPAVVSAVHKKLVICSALGFDGFVVLRHGVDKAVGENSEQEGGDNAKLGCYFCNDVVAPTDSVSDRTLDQQCTVTRPGLAPIAAGFAVELMVSVLQHPDSVHSTPKQRAINAKNKGASDSSESDESDYRFQFGKYPPHQIRGFLGGFELLSISGPSYDKCTACSATITSAYSEFRTDFLLNAFNDSSYLEDLTGLSELHKSLAFSDDSFGSDGDEGQENIGSNNGTNENDDDDLVFI</sequence>
<feature type="domain" description="THIF-type NAD/FAD binding fold" evidence="2">
    <location>
        <begin position="30"/>
        <end position="246"/>
    </location>
</feature>
<dbReference type="GO" id="GO:0000422">
    <property type="term" value="P:autophagy of mitochondrion"/>
    <property type="evidence" value="ECO:0007669"/>
    <property type="project" value="TreeGrafter"/>
</dbReference>
<feature type="region of interest" description="Disordered" evidence="1">
    <location>
        <begin position="340"/>
        <end position="366"/>
    </location>
</feature>
<dbReference type="EMBL" id="LSSK01000636">
    <property type="protein sequence ID" value="OMH82572.1"/>
    <property type="molecule type" value="Genomic_DNA"/>
</dbReference>
<dbReference type="GO" id="GO:0000407">
    <property type="term" value="C:phagophore assembly site"/>
    <property type="evidence" value="ECO:0007669"/>
    <property type="project" value="TreeGrafter"/>
</dbReference>
<dbReference type="GO" id="GO:0019779">
    <property type="term" value="F:Atg8 activating enzyme activity"/>
    <property type="evidence" value="ECO:0007669"/>
    <property type="project" value="TreeGrafter"/>
</dbReference>
<dbReference type="GO" id="GO:0032446">
    <property type="term" value="P:protein modification by small protein conjugation"/>
    <property type="evidence" value="ECO:0007669"/>
    <property type="project" value="TreeGrafter"/>
</dbReference>
<evidence type="ECO:0000313" key="3">
    <source>
        <dbReference type="EMBL" id="OMH81739.1"/>
    </source>
</evidence>
<dbReference type="PANTHER" id="PTHR10953">
    <property type="entry name" value="UBIQUITIN-ACTIVATING ENZYME E1"/>
    <property type="match status" value="1"/>
</dbReference>
<keyword evidence="5" id="KW-1185">Reference proteome</keyword>
<reference evidence="4" key="1">
    <citation type="submission" date="2017-01" db="EMBL/GenBank/DDBJ databases">
        <authorList>
            <person name="Mah S.A."/>
            <person name="Swanson W.J."/>
            <person name="Moy G.W."/>
            <person name="Vacquier V.D."/>
        </authorList>
    </citation>
    <scope>NUCLEOTIDE SEQUENCE [LARGE SCALE GENOMIC DNA]</scope>
    <source>
        <strain evidence="4">COL-18-3</strain>
    </source>
</reference>
<dbReference type="InterPro" id="IPR000594">
    <property type="entry name" value="ThiF_NAD_FAD-bd"/>
</dbReference>
<dbReference type="SUPFAM" id="SSF69572">
    <property type="entry name" value="Activating enzymes of the ubiquitin-like proteins"/>
    <property type="match status" value="1"/>
</dbReference>
<dbReference type="Proteomes" id="UP000188320">
    <property type="component" value="Unassembled WGS sequence"/>
</dbReference>
<dbReference type="GO" id="GO:0006995">
    <property type="term" value="P:cellular response to nitrogen starvation"/>
    <property type="evidence" value="ECO:0007669"/>
    <property type="project" value="TreeGrafter"/>
</dbReference>
<evidence type="ECO:0000313" key="5">
    <source>
        <dbReference type="Proteomes" id="UP000188320"/>
    </source>
</evidence>
<organism evidence="4 5">
    <name type="scientific">Zancudomyces culisetae</name>
    <name type="common">Gut fungus</name>
    <name type="synonym">Smittium culisetae</name>
    <dbReference type="NCBI Taxonomy" id="1213189"/>
    <lineage>
        <taxon>Eukaryota</taxon>
        <taxon>Fungi</taxon>
        <taxon>Fungi incertae sedis</taxon>
        <taxon>Zoopagomycota</taxon>
        <taxon>Kickxellomycotina</taxon>
        <taxon>Harpellomycetes</taxon>
        <taxon>Harpellales</taxon>
        <taxon>Legeriomycetaceae</taxon>
        <taxon>Zancudomyces</taxon>
    </lineage>
</organism>
<feature type="region of interest" description="Disordered" evidence="1">
    <location>
        <begin position="235"/>
        <end position="260"/>
    </location>
</feature>